<accession>A0ABC8YYF7</accession>
<sequence length="304" mass="34126">MSRGINSKISVVIVEGMRRPKAPMQAAKLASEGRIVLRKHMPIHPHWKDYKEDKSVLNDFVGKVSVKFSMDPNKKAVQIACTDLLRGGQRQMRHRQKKTYFDDVPASQVRTTSPLKGMTDDQWKVLVEMWSSPKHKEKCLKAKACREKVKYPHKTGSRCYIAQAYVVKQKDQYKHVPPTAIDLFNDLHCSSKTGLSEPVKEAVEQMKAIVDEPTAEGQDLKSATEAVAAVLPKSKFLQNIGLQAPAPKKSATNVVHARVQELEAEVETERQGSAALRSQIEYQKNQLEALTSKFEGTEAANQKH</sequence>
<reference evidence="2" key="1">
    <citation type="submission" date="2024-10" db="EMBL/GenBank/DDBJ databases">
        <authorList>
            <person name="Ryan C."/>
        </authorList>
    </citation>
    <scope>NUCLEOTIDE SEQUENCE [LARGE SCALE GENOMIC DNA]</scope>
</reference>
<evidence type="ECO:0000313" key="3">
    <source>
        <dbReference type="Proteomes" id="UP001497457"/>
    </source>
</evidence>
<dbReference type="AlphaFoldDB" id="A0ABC8YYF7"/>
<organism evidence="2 3">
    <name type="scientific">Urochloa decumbens</name>
    <dbReference type="NCBI Taxonomy" id="240449"/>
    <lineage>
        <taxon>Eukaryota</taxon>
        <taxon>Viridiplantae</taxon>
        <taxon>Streptophyta</taxon>
        <taxon>Embryophyta</taxon>
        <taxon>Tracheophyta</taxon>
        <taxon>Spermatophyta</taxon>
        <taxon>Magnoliopsida</taxon>
        <taxon>Liliopsida</taxon>
        <taxon>Poales</taxon>
        <taxon>Poaceae</taxon>
        <taxon>PACMAD clade</taxon>
        <taxon>Panicoideae</taxon>
        <taxon>Panicodae</taxon>
        <taxon>Paniceae</taxon>
        <taxon>Melinidinae</taxon>
        <taxon>Urochloa</taxon>
    </lineage>
</organism>
<evidence type="ECO:0000256" key="1">
    <source>
        <dbReference type="SAM" id="Coils"/>
    </source>
</evidence>
<dbReference type="PANTHER" id="PTHR33063:SF16">
    <property type="entry name" value="OS02G0241300 PROTEIN"/>
    <property type="match status" value="1"/>
</dbReference>
<proteinExistence type="predicted"/>
<feature type="coiled-coil region" evidence="1">
    <location>
        <begin position="259"/>
        <end position="293"/>
    </location>
</feature>
<keyword evidence="3" id="KW-1185">Reference proteome</keyword>
<dbReference type="EMBL" id="OZ075127">
    <property type="protein sequence ID" value="CAL4950745.1"/>
    <property type="molecule type" value="Genomic_DNA"/>
</dbReference>
<dbReference type="Pfam" id="PF03004">
    <property type="entry name" value="Transposase_24"/>
    <property type="match status" value="1"/>
</dbReference>
<protein>
    <submittedName>
        <fullName evidence="2">Uncharacterized protein</fullName>
    </submittedName>
</protein>
<gene>
    <name evidence="2" type="ORF">URODEC1_LOCUS38559</name>
</gene>
<name>A0ABC8YYF7_9POAL</name>
<dbReference type="InterPro" id="IPR004252">
    <property type="entry name" value="Probable_transposase_24"/>
</dbReference>
<dbReference type="PANTHER" id="PTHR33063">
    <property type="entry name" value="OS02G0583500 PROTEIN"/>
    <property type="match status" value="1"/>
</dbReference>
<keyword evidence="1" id="KW-0175">Coiled coil</keyword>
<evidence type="ECO:0000313" key="2">
    <source>
        <dbReference type="EMBL" id="CAL4950745.1"/>
    </source>
</evidence>
<dbReference type="Proteomes" id="UP001497457">
    <property type="component" value="Chromosome 17b"/>
</dbReference>